<gene>
    <name evidence="1" type="ORF">B841_03805</name>
</gene>
<dbReference type="PATRIC" id="fig|1224163.3.peg.763"/>
<dbReference type="HOGENOM" id="CLU_062995_0_0_11"/>
<dbReference type="STRING" id="1224163.B841_03805"/>
<dbReference type="InterPro" id="IPR053847">
    <property type="entry name" value="DUF6928"/>
</dbReference>
<organism evidence="1 2">
    <name type="scientific">Corynebacterium maris DSM 45190</name>
    <dbReference type="NCBI Taxonomy" id="1224163"/>
    <lineage>
        <taxon>Bacteria</taxon>
        <taxon>Bacillati</taxon>
        <taxon>Actinomycetota</taxon>
        <taxon>Actinomycetes</taxon>
        <taxon>Mycobacteriales</taxon>
        <taxon>Corynebacteriaceae</taxon>
        <taxon>Corynebacterium</taxon>
    </lineage>
</organism>
<sequence>MATTSDSQQSPIAITLWFVTAEDPGAILREEPKADRGFGRKYLAQLNPRWPITPIGQFPLNRSAPASEGEFYVAGFPGVTVVHTWLTDLRRLSDVDSRLLSSAPARDLYAFAVDDEAGFGGFAHWEDGVLKRSLCAVRDVMFEDVGLPEPFESPYWAGEMNEQLGGLSLPFDPPDLVAEAQRSWLGVDVSPEGPDIHVVGYAVDGRPEPRLDVPEKRAELDVGNLASGSAEKLRLGPAHADYDDYSSGVDTGEATGDEFRQFFRATGALVKRVGRGAGRRAKELLRTVNEKIRYTDR</sequence>
<keyword evidence="2" id="KW-1185">Reference proteome</keyword>
<dbReference type="EMBL" id="CP003924">
    <property type="protein sequence ID" value="AGS34244.1"/>
    <property type="molecule type" value="Genomic_DNA"/>
</dbReference>
<evidence type="ECO:0000313" key="2">
    <source>
        <dbReference type="Proteomes" id="UP000015388"/>
    </source>
</evidence>
<reference evidence="1 2" key="1">
    <citation type="submission" date="2012-11" db="EMBL/GenBank/DDBJ databases">
        <title>The complete genome sequence of Corynebacterium maris Coryn-1 (=DSM 45190).</title>
        <authorList>
            <person name="Schaffert L."/>
            <person name="Albersmeier A."/>
            <person name="Kalinowski J."/>
            <person name="Ruckert C."/>
        </authorList>
    </citation>
    <scope>NUCLEOTIDE SEQUENCE [LARGE SCALE GENOMIC DNA]</scope>
    <source>
        <strain evidence="2">Coryn-1</strain>
    </source>
</reference>
<dbReference type="eggNOG" id="ENOG5031CVH">
    <property type="taxonomic scope" value="Bacteria"/>
</dbReference>
<dbReference type="Pfam" id="PF21997">
    <property type="entry name" value="DUF6928"/>
    <property type="match status" value="1"/>
</dbReference>
<evidence type="ECO:0000313" key="1">
    <source>
        <dbReference type="EMBL" id="AGS34244.1"/>
    </source>
</evidence>
<dbReference type="RefSeq" id="WP_020934177.1">
    <property type="nucleotide sequence ID" value="NC_021915.1"/>
</dbReference>
<name>S5SSW1_9CORY</name>
<proteinExistence type="predicted"/>
<dbReference type="Proteomes" id="UP000015388">
    <property type="component" value="Chromosome"/>
</dbReference>
<dbReference type="AlphaFoldDB" id="S5SSW1"/>
<dbReference type="KEGG" id="cmd:B841_03805"/>
<accession>S5SSW1</accession>
<protein>
    <submittedName>
        <fullName evidence="1">Uncharacterized protein</fullName>
    </submittedName>
</protein>
<dbReference type="OrthoDB" id="4772769at2"/>